<sequence>MRKIVLSLAGTLALAGALWISSGTASFAALPDKITDVPKAPYDEAADGRADLAAALARAKAANKRVLVKFGANWCPDCRVLAGALEIPDIKSYADSKFELVSIDVGRRNKNLDLAAKYGQGLKGVPTVVIVDPKTDTAVQGLNTLALSDARDMTPAAILDVLKSYGG</sequence>
<evidence type="ECO:0000256" key="1">
    <source>
        <dbReference type="SAM" id="SignalP"/>
    </source>
</evidence>
<dbReference type="SUPFAM" id="SSF52833">
    <property type="entry name" value="Thioredoxin-like"/>
    <property type="match status" value="1"/>
</dbReference>
<evidence type="ECO:0000313" key="4">
    <source>
        <dbReference type="Proteomes" id="UP000681075"/>
    </source>
</evidence>
<organism evidence="3 4">
    <name type="scientific">Roseiterribacter gracilis</name>
    <dbReference type="NCBI Taxonomy" id="2812848"/>
    <lineage>
        <taxon>Bacteria</taxon>
        <taxon>Pseudomonadati</taxon>
        <taxon>Pseudomonadota</taxon>
        <taxon>Alphaproteobacteria</taxon>
        <taxon>Rhodospirillales</taxon>
        <taxon>Roseiterribacteraceae</taxon>
        <taxon>Roseiterribacter</taxon>
    </lineage>
</organism>
<feature type="signal peptide" evidence="1">
    <location>
        <begin position="1"/>
        <end position="28"/>
    </location>
</feature>
<evidence type="ECO:0000313" key="3">
    <source>
        <dbReference type="EMBL" id="GIL41138.1"/>
    </source>
</evidence>
<protein>
    <recommendedName>
        <fullName evidence="2">Thioredoxin domain-containing protein</fullName>
    </recommendedName>
</protein>
<feature type="domain" description="Thioredoxin" evidence="2">
    <location>
        <begin position="31"/>
        <end position="167"/>
    </location>
</feature>
<accession>A0A8S8XAY3</accession>
<dbReference type="CDD" id="cd02947">
    <property type="entry name" value="TRX_family"/>
    <property type="match status" value="1"/>
</dbReference>
<dbReference type="Pfam" id="PF13899">
    <property type="entry name" value="Thioredoxin_7"/>
    <property type="match status" value="1"/>
</dbReference>
<comment type="caution">
    <text evidence="3">The sequence shown here is derived from an EMBL/GenBank/DDBJ whole genome shotgun (WGS) entry which is preliminary data.</text>
</comment>
<dbReference type="InterPro" id="IPR036249">
    <property type="entry name" value="Thioredoxin-like_sf"/>
</dbReference>
<name>A0A8S8XAY3_9PROT</name>
<keyword evidence="1" id="KW-0732">Signal</keyword>
<dbReference type="EMBL" id="BOPV01000001">
    <property type="protein sequence ID" value="GIL41138.1"/>
    <property type="molecule type" value="Genomic_DNA"/>
</dbReference>
<gene>
    <name evidence="3" type="ORF">TMPK1_33750</name>
</gene>
<dbReference type="InterPro" id="IPR013766">
    <property type="entry name" value="Thioredoxin_domain"/>
</dbReference>
<dbReference type="Gene3D" id="3.40.30.10">
    <property type="entry name" value="Glutaredoxin"/>
    <property type="match status" value="1"/>
</dbReference>
<proteinExistence type="predicted"/>
<dbReference type="AlphaFoldDB" id="A0A8S8XAY3"/>
<feature type="chain" id="PRO_5035758346" description="Thioredoxin domain-containing protein" evidence="1">
    <location>
        <begin position="29"/>
        <end position="167"/>
    </location>
</feature>
<dbReference type="Proteomes" id="UP000681075">
    <property type="component" value="Unassembled WGS sequence"/>
</dbReference>
<reference evidence="3" key="1">
    <citation type="submission" date="2021-02" db="EMBL/GenBank/DDBJ databases">
        <title>Genome sequence of Rhodospirillales sp. strain TMPK1 isolated from soil.</title>
        <authorList>
            <person name="Nakai R."/>
            <person name="Kusada H."/>
            <person name="Tamaki H."/>
        </authorList>
    </citation>
    <scope>NUCLEOTIDE SEQUENCE</scope>
    <source>
        <strain evidence="3">TMPK1</strain>
    </source>
</reference>
<dbReference type="PROSITE" id="PS51352">
    <property type="entry name" value="THIOREDOXIN_2"/>
    <property type="match status" value="1"/>
</dbReference>
<keyword evidence="4" id="KW-1185">Reference proteome</keyword>
<dbReference type="RefSeq" id="WP_420244500.1">
    <property type="nucleotide sequence ID" value="NZ_BOPV01000001.1"/>
</dbReference>
<evidence type="ECO:0000259" key="2">
    <source>
        <dbReference type="PROSITE" id="PS51352"/>
    </source>
</evidence>